<dbReference type="EMBL" id="LQRT01000058">
    <property type="protein sequence ID" value="KZS38381.1"/>
    <property type="molecule type" value="Genomic_DNA"/>
</dbReference>
<dbReference type="AlphaFoldDB" id="A0A162X2P3"/>
<dbReference type="NCBIfam" id="TIGR04183">
    <property type="entry name" value="Por_Secre_tail"/>
    <property type="match status" value="1"/>
</dbReference>
<protein>
    <recommendedName>
        <fullName evidence="3">Secretion system C-terminal sorting domain-containing protein</fullName>
    </recommendedName>
</protein>
<comment type="caution">
    <text evidence="4">The sequence shown here is derived from an EMBL/GenBank/DDBJ whole genome shotgun (WGS) entry which is preliminary data.</text>
</comment>
<evidence type="ECO:0000313" key="4">
    <source>
        <dbReference type="EMBL" id="KZS38381.1"/>
    </source>
</evidence>
<evidence type="ECO:0000259" key="3">
    <source>
        <dbReference type="Pfam" id="PF18962"/>
    </source>
</evidence>
<dbReference type="Proteomes" id="UP000076715">
    <property type="component" value="Unassembled WGS sequence"/>
</dbReference>
<keyword evidence="1 2" id="KW-0732">Signal</keyword>
<organism evidence="4 5">
    <name type="scientific">Aquimarina aggregata</name>
    <dbReference type="NCBI Taxonomy" id="1642818"/>
    <lineage>
        <taxon>Bacteria</taxon>
        <taxon>Pseudomonadati</taxon>
        <taxon>Bacteroidota</taxon>
        <taxon>Flavobacteriia</taxon>
        <taxon>Flavobacteriales</taxon>
        <taxon>Flavobacteriaceae</taxon>
        <taxon>Aquimarina</taxon>
    </lineage>
</organism>
<dbReference type="Pfam" id="PF15892">
    <property type="entry name" value="BNR_4"/>
    <property type="match status" value="1"/>
</dbReference>
<gene>
    <name evidence="4" type="ORF">AWE51_17650</name>
</gene>
<feature type="signal peptide" evidence="2">
    <location>
        <begin position="1"/>
        <end position="20"/>
    </location>
</feature>
<feature type="chain" id="PRO_5007840888" description="Secretion system C-terminal sorting domain-containing protein" evidence="2">
    <location>
        <begin position="21"/>
        <end position="868"/>
    </location>
</feature>
<evidence type="ECO:0000256" key="2">
    <source>
        <dbReference type="SAM" id="SignalP"/>
    </source>
</evidence>
<dbReference type="Pfam" id="PF18962">
    <property type="entry name" value="Por_Secre_tail"/>
    <property type="match status" value="1"/>
</dbReference>
<dbReference type="RefSeq" id="WP_066319346.1">
    <property type="nucleotide sequence ID" value="NZ_LQRT01000058.1"/>
</dbReference>
<feature type="domain" description="Secretion system C-terminal sorting" evidence="3">
    <location>
        <begin position="794"/>
        <end position="866"/>
    </location>
</feature>
<evidence type="ECO:0000313" key="5">
    <source>
        <dbReference type="Proteomes" id="UP000076715"/>
    </source>
</evidence>
<sequence>MKNNNLLLLFCLLLTYVGFAQDYDFVVSQDGAWTWYNDERAAFKNDRLYTSYVKRNGKVALSVNNIKTGATIGSETILSTWTQKDDHNNAAILLRQDEKIMAFYSPHIREKENYYRTSLVNHPSKQSDWSNQISQITTNDSDNKGATYNNAFQLSAENGKIYNFMRTNNFNPNWKEYTANGTPLRNGKDIILFKNGNGSVRPYVKYTSNAINRIDFFFTDGHPRNANNSLYHCYYQTNSNGNQGSIYQTDGTFIATLQSVINGTPIDVSKVNKLYTFGSDGTNARAWTHSINYDTNGRPVVTYSKQININSITYHYARWTGSQWNNYFVSDAGKGLYNGEDDYTGIITSNPYNTNEIFMSSNRNPITGIENNRYEIYSATTVNGGNSWNWTAITTNSTKDNLRPFIPKGITNTNDRVALWFYGDYITYENYNTKIVGEFINRNNTNPPSTTITYGVDINTASSATQNGYKKLMATIGSTAIDDGVNFTLFGNTTDSRNRSGAPNNLLSDFAFNNPEINDGMIGVSVSGLPEGSYKINSYHFDQNYPVTVSVTIKEQGGAPIKTVTVSSASPSEFEITAQAGKVYEIIAKEDNISNRTRFNGLSLTKINPVPPSNSPIAKIDIDTDLKNTKPGYTSLIGTPNNSTIINGASYQLFGFSNQPSTTTGGGQILNDFAANTGSVAATPAIGVRIKNLEAGTYTVKSWHYDAAVSSSNVKIQIRDAGFGNPLTTLKTGISLGSTSATTYQITIEAGKDYDLIIRSDQGTESRLNGLELTSSTTSKVTPIKTTFFDDIRIHPNPFTDKVIIQLNPKVIYQKAILFDVMGRKVIEKSIDNKSNRLELNTRTAPGTYLLAVYEKSGTTITKTIIKQ</sequence>
<dbReference type="STRING" id="1642818.AWE51_17650"/>
<reference evidence="4 5" key="1">
    <citation type="submission" date="2016-01" db="EMBL/GenBank/DDBJ databases">
        <title>The draft genome sequence of Aquimarina sp. RZW4-3-2.</title>
        <authorList>
            <person name="Wang Y."/>
        </authorList>
    </citation>
    <scope>NUCLEOTIDE SEQUENCE [LARGE SCALE GENOMIC DNA]</scope>
    <source>
        <strain evidence="4 5">RZW4-3-2</strain>
    </source>
</reference>
<keyword evidence="5" id="KW-1185">Reference proteome</keyword>
<name>A0A162X2P3_9FLAO</name>
<dbReference type="OrthoDB" id="258246at2"/>
<dbReference type="InterPro" id="IPR026444">
    <property type="entry name" value="Secre_tail"/>
</dbReference>
<proteinExistence type="predicted"/>
<evidence type="ECO:0000256" key="1">
    <source>
        <dbReference type="ARBA" id="ARBA00022729"/>
    </source>
</evidence>
<accession>A0A162X2P3</accession>